<dbReference type="Proteomes" id="UP000176938">
    <property type="component" value="Unassembled WGS sequence"/>
</dbReference>
<sequence>MIKIKPVFAGFEKPGEVASEVNGVYMVNGKGTDLGCILLLQEEILRPSLLEFEIKGEIVKKAPWSRLRIEVFDLDSPDKPATSFENDYLTVELSADEFKHLSLPVLGIVKRPSKIQFMVVGPARSHLEIKNVCLR</sequence>
<protein>
    <submittedName>
        <fullName evidence="1">Uncharacterized protein</fullName>
    </submittedName>
</protein>
<reference evidence="1 2" key="1">
    <citation type="journal article" date="2016" name="Nat. Commun.">
        <title>Thousands of microbial genomes shed light on interconnected biogeochemical processes in an aquifer system.</title>
        <authorList>
            <person name="Anantharaman K."/>
            <person name="Brown C.T."/>
            <person name="Hug L.A."/>
            <person name="Sharon I."/>
            <person name="Castelle C.J."/>
            <person name="Probst A.J."/>
            <person name="Thomas B.C."/>
            <person name="Singh A."/>
            <person name="Wilkins M.J."/>
            <person name="Karaoz U."/>
            <person name="Brodie E.L."/>
            <person name="Williams K.H."/>
            <person name="Hubbard S.S."/>
            <person name="Banfield J.F."/>
        </authorList>
    </citation>
    <scope>NUCLEOTIDE SEQUENCE [LARGE SCALE GENOMIC DNA]</scope>
</reference>
<comment type="caution">
    <text evidence="1">The sequence shown here is derived from an EMBL/GenBank/DDBJ whole genome shotgun (WGS) entry which is preliminary data.</text>
</comment>
<gene>
    <name evidence="1" type="ORF">A3H38_02120</name>
</gene>
<organism evidence="1 2">
    <name type="scientific">candidate division WOR-1 bacterium RIFCSPLOWO2_02_FULL_46_20</name>
    <dbReference type="NCBI Taxonomy" id="1802567"/>
    <lineage>
        <taxon>Bacteria</taxon>
        <taxon>Bacillati</taxon>
        <taxon>Saganbacteria</taxon>
    </lineage>
</organism>
<evidence type="ECO:0000313" key="1">
    <source>
        <dbReference type="EMBL" id="OGC04478.1"/>
    </source>
</evidence>
<accession>A0A1F4R8K3</accession>
<evidence type="ECO:0000313" key="2">
    <source>
        <dbReference type="Proteomes" id="UP000176938"/>
    </source>
</evidence>
<dbReference type="EMBL" id="METP01000050">
    <property type="protein sequence ID" value="OGC04478.1"/>
    <property type="molecule type" value="Genomic_DNA"/>
</dbReference>
<dbReference type="AlphaFoldDB" id="A0A1F4R8K3"/>
<proteinExistence type="predicted"/>
<name>A0A1F4R8K3_UNCSA</name>